<keyword evidence="4" id="KW-0539">Nucleus</keyword>
<evidence type="ECO:0000256" key="2">
    <source>
        <dbReference type="ARBA" id="ARBA00005892"/>
    </source>
</evidence>
<dbReference type="Proteomes" id="UP000308768">
    <property type="component" value="Unassembled WGS sequence"/>
</dbReference>
<sequence length="1328" mass="147421">GIDVDAEAEERSTLFMNALNDGAFHFTLSVSRDIKPSEWYDPAKLNLVAFLLHEAPLLPADSILPSGYFQDLLMEQNQIFVAAFIANMPDTLRKLKLEEDEQRRNLHSRFQPGGTTHYELHLERFLLIVSYAFQGCPEEAEEFWSDPDGNLFGFLLWASKRQSTPRVAAFCEMLRSISEGEDCARWAHRFLLDEGSTASGRSRRNTLLSWAIIFNELNFFASNINDKSAAPQAAYQPGNALADQIAEPESAMMLECYLRLTTHICSQSSAAREWVSSHPSFRIHEVLFQLCCPSIESRLRACAYDTLSALLTHKEPEVGAGLWAALDLWVAGGFTMSSHSAKAANIRSATAWTEQGIFEIIFTGFEEPNSFVGLLQALVAPYDIELGLNDMLPFTEQLGAAYRMPGIESYVDFAVGRIFGIKSFDLSDPVQTQILRLKCLQFITTCLSSFNEDLVIIANTSNIAVDTAIDASSLAAYVRLHPFARVMEWLFNEKVLAALFATAHQDIAEVNNSAPASPLVLAVVESIKVMDLVMKLQSTYFNIVRPVIKTRATAPRAPVRNSAIASFEDAVLDDLQIIVDLGLYCGTSHEGLTIVALSLLDQLSASRKLVVFPTTGFGQRSDRSKIIDILEKDNESERVAKALVARMQLDSRELEAGPSSPGYIIKAGVLDFLKSSLDALPNRPTVAHCLLGFTSSGGSLDILEGGLFANNSSLFHAVLRLAVEYPDSVGNMFVSWLSAVKSACLDILRRLWSSPISAAPTMTELRASEYLFVQATKLVAVDSSTLWDGRSVRDPEFLFTDSARAFQNFLRQRSSFLEYAASEIRSTVQDDMPTLRARIQATLFGVTSLPDGQQIPTPTIFDLFDFVELDIGSSFSLPALRFLNDLDFEICKKDNSTASSEYDLQGVGELLRLKEKEFKKLGLFTDPTDQQQLQQEISTVLSCLLGINQRTQVAVAHSETLRAWVHVTTVILESCDLESSLKMNLVLQSLQIILPKLERSFSEDTAAAVELAGLARTLIQNFDFTSSTFERGELGDFANDRIFQLFRVSLGGVHFLEAKSELREICYQICYRYLRGMAKIDSKNSVLRQHSLRTVKISGERLIEVLCDDAYAGPGTCRISALLLLDALVSLAKQEDSKLMIESFTRLNFIGVLVDGIKNIPTELQESSASDVPLLLSYYDANLSLLLRICQTKLGASHVLNAGLFQSIRESQLFSRDPDIGLEFDNPNALKRFFELMLSVLRVINCIVLSRGPQNDQTVSQARQFLKENRITIVAIFKRHAKIGGSTSEMSGDLNDLVDNFTVLMCATGFLDHEEKTARQKLTPGLFS</sequence>
<name>A0A4U0X1D9_9PEZI</name>
<dbReference type="PANTHER" id="PTHR31344">
    <property type="entry name" value="NUCLEAR PORE COMPLEX PROTEIN NUP205"/>
    <property type="match status" value="1"/>
</dbReference>
<evidence type="ECO:0000313" key="5">
    <source>
        <dbReference type="EMBL" id="TKA69551.1"/>
    </source>
</evidence>
<keyword evidence="3" id="KW-0813">Transport</keyword>
<accession>A0A4U0X1D9</accession>
<dbReference type="PANTHER" id="PTHR31344:SF0">
    <property type="entry name" value="NUCLEAR PORE COMPLEX PROTEIN NUP205"/>
    <property type="match status" value="1"/>
</dbReference>
<keyword evidence="6" id="KW-1185">Reference proteome</keyword>
<organism evidence="5 6">
    <name type="scientific">Cryomyces minteri</name>
    <dbReference type="NCBI Taxonomy" id="331657"/>
    <lineage>
        <taxon>Eukaryota</taxon>
        <taxon>Fungi</taxon>
        <taxon>Dikarya</taxon>
        <taxon>Ascomycota</taxon>
        <taxon>Pezizomycotina</taxon>
        <taxon>Dothideomycetes</taxon>
        <taxon>Dothideomycetes incertae sedis</taxon>
        <taxon>Cryomyces</taxon>
    </lineage>
</organism>
<reference evidence="5 6" key="1">
    <citation type="submission" date="2017-03" db="EMBL/GenBank/DDBJ databases">
        <title>Genomes of endolithic fungi from Antarctica.</title>
        <authorList>
            <person name="Coleine C."/>
            <person name="Masonjones S."/>
            <person name="Stajich J.E."/>
        </authorList>
    </citation>
    <scope>NUCLEOTIDE SEQUENCE [LARGE SCALE GENOMIC DNA]</scope>
    <source>
        <strain evidence="5 6">CCFEE 5187</strain>
    </source>
</reference>
<dbReference type="STRING" id="331657.A0A4U0X1D9"/>
<dbReference type="InterPro" id="IPR021827">
    <property type="entry name" value="Nup186/Nup192/Nup205"/>
</dbReference>
<evidence type="ECO:0000256" key="3">
    <source>
        <dbReference type="ARBA" id="ARBA00022448"/>
    </source>
</evidence>
<proteinExistence type="inferred from homology"/>
<dbReference type="GO" id="GO:0044611">
    <property type="term" value="C:nuclear pore inner ring"/>
    <property type="evidence" value="ECO:0007669"/>
    <property type="project" value="TreeGrafter"/>
</dbReference>
<evidence type="ECO:0000256" key="4">
    <source>
        <dbReference type="ARBA" id="ARBA00023242"/>
    </source>
</evidence>
<gene>
    <name evidence="5" type="ORF">B0A49_05735</name>
</gene>
<dbReference type="GO" id="GO:0006999">
    <property type="term" value="P:nuclear pore organization"/>
    <property type="evidence" value="ECO:0007669"/>
    <property type="project" value="TreeGrafter"/>
</dbReference>
<dbReference type="OrthoDB" id="2019644at2759"/>
<dbReference type="EMBL" id="NAJN01000721">
    <property type="protein sequence ID" value="TKA69551.1"/>
    <property type="molecule type" value="Genomic_DNA"/>
</dbReference>
<comment type="caution">
    <text evidence="5">The sequence shown here is derived from an EMBL/GenBank/DDBJ whole genome shotgun (WGS) entry which is preliminary data.</text>
</comment>
<evidence type="ECO:0000313" key="6">
    <source>
        <dbReference type="Proteomes" id="UP000308768"/>
    </source>
</evidence>
<feature type="non-terminal residue" evidence="5">
    <location>
        <position position="1"/>
    </location>
</feature>
<evidence type="ECO:0000256" key="1">
    <source>
        <dbReference type="ARBA" id="ARBA00004123"/>
    </source>
</evidence>
<dbReference type="GO" id="GO:0017056">
    <property type="term" value="F:structural constituent of nuclear pore"/>
    <property type="evidence" value="ECO:0007669"/>
    <property type="project" value="TreeGrafter"/>
</dbReference>
<dbReference type="Pfam" id="PF11894">
    <property type="entry name" value="Nup192"/>
    <property type="match status" value="1"/>
</dbReference>
<comment type="similarity">
    <text evidence="2">Belongs to the NUP186/NUP192/NUP205 family.</text>
</comment>
<protein>
    <submittedName>
        <fullName evidence="5">Uncharacterized protein</fullName>
    </submittedName>
</protein>
<comment type="subcellular location">
    <subcellularLocation>
        <location evidence="1">Nucleus</location>
    </subcellularLocation>
</comment>